<organism evidence="1 2">
    <name type="scientific">Triticum urartu</name>
    <name type="common">Red wild einkorn</name>
    <name type="synonym">Crithodium urartu</name>
    <dbReference type="NCBI Taxonomy" id="4572"/>
    <lineage>
        <taxon>Eukaryota</taxon>
        <taxon>Viridiplantae</taxon>
        <taxon>Streptophyta</taxon>
        <taxon>Embryophyta</taxon>
        <taxon>Tracheophyta</taxon>
        <taxon>Spermatophyta</taxon>
        <taxon>Magnoliopsida</taxon>
        <taxon>Liliopsida</taxon>
        <taxon>Poales</taxon>
        <taxon>Poaceae</taxon>
        <taxon>BOP clade</taxon>
        <taxon>Pooideae</taxon>
        <taxon>Triticodae</taxon>
        <taxon>Triticeae</taxon>
        <taxon>Triticinae</taxon>
        <taxon>Triticum</taxon>
    </lineage>
</organism>
<accession>A0A8R7PY16</accession>
<dbReference type="Proteomes" id="UP000015106">
    <property type="component" value="Chromosome 3"/>
</dbReference>
<reference evidence="1" key="2">
    <citation type="submission" date="2018-03" db="EMBL/GenBank/DDBJ databases">
        <title>The Triticum urartu genome reveals the dynamic nature of wheat genome evolution.</title>
        <authorList>
            <person name="Ling H."/>
            <person name="Ma B."/>
            <person name="Shi X."/>
            <person name="Liu H."/>
            <person name="Dong L."/>
            <person name="Sun H."/>
            <person name="Cao Y."/>
            <person name="Gao Q."/>
            <person name="Zheng S."/>
            <person name="Li Y."/>
            <person name="Yu Y."/>
            <person name="Du H."/>
            <person name="Qi M."/>
            <person name="Li Y."/>
            <person name="Yu H."/>
            <person name="Cui Y."/>
            <person name="Wang N."/>
            <person name="Chen C."/>
            <person name="Wu H."/>
            <person name="Zhao Y."/>
            <person name="Zhang J."/>
            <person name="Li Y."/>
            <person name="Zhou W."/>
            <person name="Zhang B."/>
            <person name="Hu W."/>
            <person name="Eijk M."/>
            <person name="Tang J."/>
            <person name="Witsenboer H."/>
            <person name="Zhao S."/>
            <person name="Li Z."/>
            <person name="Zhang A."/>
            <person name="Wang D."/>
            <person name="Liang C."/>
        </authorList>
    </citation>
    <scope>NUCLEOTIDE SEQUENCE [LARGE SCALE GENOMIC DNA]</scope>
    <source>
        <strain evidence="1">cv. G1812</strain>
    </source>
</reference>
<dbReference type="EnsemblPlants" id="TuG1812G0300005542.01.T01">
    <property type="protein sequence ID" value="TuG1812G0300005542.01.T01"/>
    <property type="gene ID" value="TuG1812G0300005542.01"/>
</dbReference>
<keyword evidence="2" id="KW-1185">Reference proteome</keyword>
<evidence type="ECO:0000313" key="2">
    <source>
        <dbReference type="Proteomes" id="UP000015106"/>
    </source>
</evidence>
<protein>
    <submittedName>
        <fullName evidence="1">Uncharacterized protein</fullName>
    </submittedName>
</protein>
<name>A0A8R7PY16_TRIUA</name>
<reference evidence="2" key="1">
    <citation type="journal article" date="2013" name="Nature">
        <title>Draft genome of the wheat A-genome progenitor Triticum urartu.</title>
        <authorList>
            <person name="Ling H.Q."/>
            <person name="Zhao S."/>
            <person name="Liu D."/>
            <person name="Wang J."/>
            <person name="Sun H."/>
            <person name="Zhang C."/>
            <person name="Fan H."/>
            <person name="Li D."/>
            <person name="Dong L."/>
            <person name="Tao Y."/>
            <person name="Gao C."/>
            <person name="Wu H."/>
            <person name="Li Y."/>
            <person name="Cui Y."/>
            <person name="Guo X."/>
            <person name="Zheng S."/>
            <person name="Wang B."/>
            <person name="Yu K."/>
            <person name="Liang Q."/>
            <person name="Yang W."/>
            <person name="Lou X."/>
            <person name="Chen J."/>
            <person name="Feng M."/>
            <person name="Jian J."/>
            <person name="Zhang X."/>
            <person name="Luo G."/>
            <person name="Jiang Y."/>
            <person name="Liu J."/>
            <person name="Wang Z."/>
            <person name="Sha Y."/>
            <person name="Zhang B."/>
            <person name="Wu H."/>
            <person name="Tang D."/>
            <person name="Shen Q."/>
            <person name="Xue P."/>
            <person name="Zou S."/>
            <person name="Wang X."/>
            <person name="Liu X."/>
            <person name="Wang F."/>
            <person name="Yang Y."/>
            <person name="An X."/>
            <person name="Dong Z."/>
            <person name="Zhang K."/>
            <person name="Zhang X."/>
            <person name="Luo M.C."/>
            <person name="Dvorak J."/>
            <person name="Tong Y."/>
            <person name="Wang J."/>
            <person name="Yang H."/>
            <person name="Li Z."/>
            <person name="Wang D."/>
            <person name="Zhang A."/>
            <person name="Wang J."/>
        </authorList>
    </citation>
    <scope>NUCLEOTIDE SEQUENCE</scope>
    <source>
        <strain evidence="2">cv. G1812</strain>
    </source>
</reference>
<evidence type="ECO:0000313" key="1">
    <source>
        <dbReference type="EnsemblPlants" id="TuG1812G0300005542.01.T01"/>
    </source>
</evidence>
<sequence length="107" mass="11981">MVWRPGLRLPAAIRRRRRATPSLCLGMTSPTMGTSLRPTLSLRCRGNGPTPTAPTTLMPMGFHGRILCPAASQTTKFSRISSQQCWDWRKPLQRMPARQIKPVTRPA</sequence>
<proteinExistence type="predicted"/>
<dbReference type="AlphaFoldDB" id="A0A8R7PY16"/>
<dbReference type="Gramene" id="TuG1812G0300005542.01.T01">
    <property type="protein sequence ID" value="TuG1812G0300005542.01.T01"/>
    <property type="gene ID" value="TuG1812G0300005542.01"/>
</dbReference>
<reference evidence="1" key="3">
    <citation type="submission" date="2022-06" db="UniProtKB">
        <authorList>
            <consortium name="EnsemblPlants"/>
        </authorList>
    </citation>
    <scope>IDENTIFICATION</scope>
</reference>